<proteinExistence type="predicted"/>
<organism evidence="1">
    <name type="scientific">Arundo donax</name>
    <name type="common">Giant reed</name>
    <name type="synonym">Donax arundinaceus</name>
    <dbReference type="NCBI Taxonomy" id="35708"/>
    <lineage>
        <taxon>Eukaryota</taxon>
        <taxon>Viridiplantae</taxon>
        <taxon>Streptophyta</taxon>
        <taxon>Embryophyta</taxon>
        <taxon>Tracheophyta</taxon>
        <taxon>Spermatophyta</taxon>
        <taxon>Magnoliopsida</taxon>
        <taxon>Liliopsida</taxon>
        <taxon>Poales</taxon>
        <taxon>Poaceae</taxon>
        <taxon>PACMAD clade</taxon>
        <taxon>Arundinoideae</taxon>
        <taxon>Arundineae</taxon>
        <taxon>Arundo</taxon>
    </lineage>
</organism>
<reference evidence="1" key="2">
    <citation type="journal article" date="2015" name="Data Brief">
        <title>Shoot transcriptome of the giant reed, Arundo donax.</title>
        <authorList>
            <person name="Barrero R.A."/>
            <person name="Guerrero F.D."/>
            <person name="Moolhuijzen P."/>
            <person name="Goolsby J.A."/>
            <person name="Tidwell J."/>
            <person name="Bellgard S.E."/>
            <person name="Bellgard M.I."/>
        </authorList>
    </citation>
    <scope>NUCLEOTIDE SEQUENCE</scope>
    <source>
        <tissue evidence="1">Shoot tissue taken approximately 20 cm above the soil surface</tissue>
    </source>
</reference>
<dbReference type="EMBL" id="GBRH01254837">
    <property type="protein sequence ID" value="JAD43058.1"/>
    <property type="molecule type" value="Transcribed_RNA"/>
</dbReference>
<name>A0A0A9Q9B3_ARUDO</name>
<sequence>MDQYKCCILNSYPYCIMIYTPSSQESLMFRTGKTACSLLVFFV</sequence>
<reference evidence="1" key="1">
    <citation type="submission" date="2014-09" db="EMBL/GenBank/DDBJ databases">
        <authorList>
            <person name="Magalhaes I.L.F."/>
            <person name="Oliveira U."/>
            <person name="Santos F.R."/>
            <person name="Vidigal T.H.D.A."/>
            <person name="Brescovit A.D."/>
            <person name="Santos A.J."/>
        </authorList>
    </citation>
    <scope>NUCLEOTIDE SEQUENCE</scope>
    <source>
        <tissue evidence="1">Shoot tissue taken approximately 20 cm above the soil surface</tissue>
    </source>
</reference>
<dbReference type="AlphaFoldDB" id="A0A0A9Q9B3"/>
<accession>A0A0A9Q9B3</accession>
<evidence type="ECO:0000313" key="1">
    <source>
        <dbReference type="EMBL" id="JAD43058.1"/>
    </source>
</evidence>
<protein>
    <submittedName>
        <fullName evidence="1">Uncharacterized protein</fullName>
    </submittedName>
</protein>